<dbReference type="Proteomes" id="UP000541969">
    <property type="component" value="Unassembled WGS sequence"/>
</dbReference>
<feature type="transmembrane region" description="Helical" evidence="1">
    <location>
        <begin position="227"/>
        <end position="245"/>
    </location>
</feature>
<dbReference type="AlphaFoldDB" id="A0A853CGM6"/>
<feature type="transmembrane region" description="Helical" evidence="1">
    <location>
        <begin position="156"/>
        <end position="183"/>
    </location>
</feature>
<evidence type="ECO:0000256" key="2">
    <source>
        <dbReference type="SAM" id="SignalP"/>
    </source>
</evidence>
<feature type="transmembrane region" description="Helical" evidence="1">
    <location>
        <begin position="251"/>
        <end position="269"/>
    </location>
</feature>
<gene>
    <name evidence="3" type="ORF">GGQ55_003382</name>
</gene>
<keyword evidence="2" id="KW-0732">Signal</keyword>
<name>A0A853CGM6_9ACTN</name>
<keyword evidence="1" id="KW-1133">Transmembrane helix</keyword>
<keyword evidence="1" id="KW-0472">Membrane</keyword>
<protein>
    <recommendedName>
        <fullName evidence="5">4-amino-4-deoxy-L-arabinose transferase</fullName>
    </recommendedName>
</protein>
<reference evidence="3 4" key="1">
    <citation type="submission" date="2020-07" db="EMBL/GenBank/DDBJ databases">
        <title>Sequencing the genomes of 1000 actinobacteria strains.</title>
        <authorList>
            <person name="Klenk H.-P."/>
        </authorList>
    </citation>
    <scope>NUCLEOTIDE SEQUENCE [LARGE SCALE GENOMIC DNA]</scope>
    <source>
        <strain evidence="3 4">DSM 104001</strain>
    </source>
</reference>
<keyword evidence="4" id="KW-1185">Reference proteome</keyword>
<feature type="chain" id="PRO_5038502580" description="4-amino-4-deoxy-L-arabinose transferase" evidence="2">
    <location>
        <begin position="26"/>
        <end position="525"/>
    </location>
</feature>
<keyword evidence="1" id="KW-0812">Transmembrane</keyword>
<feature type="transmembrane region" description="Helical" evidence="1">
    <location>
        <begin position="131"/>
        <end position="149"/>
    </location>
</feature>
<dbReference type="RefSeq" id="WP_179718712.1">
    <property type="nucleotide sequence ID" value="NZ_JACBZT010000001.1"/>
</dbReference>
<accession>A0A853CGM6</accession>
<dbReference type="PROSITE" id="PS51257">
    <property type="entry name" value="PROKAR_LIPOPROTEIN"/>
    <property type="match status" value="1"/>
</dbReference>
<evidence type="ECO:0000313" key="4">
    <source>
        <dbReference type="Proteomes" id="UP000541969"/>
    </source>
</evidence>
<evidence type="ECO:0000313" key="3">
    <source>
        <dbReference type="EMBL" id="NYJ07104.1"/>
    </source>
</evidence>
<evidence type="ECO:0008006" key="5">
    <source>
        <dbReference type="Google" id="ProtNLM"/>
    </source>
</evidence>
<proteinExistence type="predicted"/>
<feature type="transmembrane region" description="Helical" evidence="1">
    <location>
        <begin position="76"/>
        <end position="102"/>
    </location>
</feature>
<feature type="transmembrane region" description="Helical" evidence="1">
    <location>
        <begin position="281"/>
        <end position="311"/>
    </location>
</feature>
<comment type="caution">
    <text evidence="3">The sequence shown here is derived from an EMBL/GenBank/DDBJ whole genome shotgun (WGS) entry which is preliminary data.</text>
</comment>
<evidence type="ECO:0000256" key="1">
    <source>
        <dbReference type="SAM" id="Phobius"/>
    </source>
</evidence>
<feature type="signal peptide" evidence="2">
    <location>
        <begin position="1"/>
        <end position="25"/>
    </location>
</feature>
<feature type="transmembrane region" description="Helical" evidence="1">
    <location>
        <begin position="195"/>
        <end position="215"/>
    </location>
</feature>
<organism evidence="3 4">
    <name type="scientific">Petropleomorpha daqingensis</name>
    <dbReference type="NCBI Taxonomy" id="2026353"/>
    <lineage>
        <taxon>Bacteria</taxon>
        <taxon>Bacillati</taxon>
        <taxon>Actinomycetota</taxon>
        <taxon>Actinomycetes</taxon>
        <taxon>Geodermatophilales</taxon>
        <taxon>Geodermatophilaceae</taxon>
        <taxon>Petropleomorpha</taxon>
    </lineage>
</organism>
<dbReference type="EMBL" id="JACBZT010000001">
    <property type="protein sequence ID" value="NYJ07104.1"/>
    <property type="molecule type" value="Genomic_DNA"/>
</dbReference>
<sequence length="525" mass="54562">MGAARAAGRWLVGHPVALTSLWALACALAVEAAPVVGGDLAAQSWWRSWATSGVPPVDLGWYGGVPVVSYSFAGPWIAGLLGLPLMGVLGTVLGAAATTALLARLRPSPGRLVVVGLVAGLTWAADEWSGRTTFGLGAALGCLALVLVSRSRPAGALLAVLAGAVSPVAAVFLLLAAGAWIAGTARRASVFSAPAGAWWIAGGALVPVAAARLLGAVSGPQPFSAHQMLAAVAAAALTGLLIAPVTPQHRVLRVGAALTVLLLVGTWLVHDPVGSNSTRLVLLFAAPALVAAARTVAPVTALAAIAVVVLLPPVVGTDLVPRDPAPEQVRATALVHELTRYGPVGRIEVVPLHDHEESVAVARAVPLARGWLRQLDTSRAALFYGGSPSRAAYLRWLRDSGVSYVALPTGQVDWEAHGEARLLHRGVPGLQQVWSDRWWRVFRVTDGGLVRGDARLVTSDRSHVVLDVRRPGSVQVAVWWSRWTSVSGPGGCVEPGSRRGWTTLAVTRPGRYVLSSSWEPAGRCT</sequence>